<keyword evidence="2" id="KW-0413">Isomerase</keyword>
<dbReference type="NCBIfam" id="TIGR00654">
    <property type="entry name" value="PhzF_family"/>
    <property type="match status" value="1"/>
</dbReference>
<evidence type="ECO:0000256" key="1">
    <source>
        <dbReference type="ARBA" id="ARBA00008270"/>
    </source>
</evidence>
<organism evidence="4 7">
    <name type="scientific">Arthrobacter bambusae</name>
    <dbReference type="NCBI Taxonomy" id="1338426"/>
    <lineage>
        <taxon>Bacteria</taxon>
        <taxon>Bacillati</taxon>
        <taxon>Actinomycetota</taxon>
        <taxon>Actinomycetes</taxon>
        <taxon>Micrococcales</taxon>
        <taxon>Micrococcaceae</taxon>
        <taxon>Arthrobacter</taxon>
    </lineage>
</organism>
<evidence type="ECO:0000313" key="5">
    <source>
        <dbReference type="EMBL" id="MDQ0179090.1"/>
    </source>
</evidence>
<keyword evidence="6" id="KW-1185">Reference proteome</keyword>
<evidence type="ECO:0000256" key="2">
    <source>
        <dbReference type="ARBA" id="ARBA00023235"/>
    </source>
</evidence>
<name>A0AAW8DEE6_9MICC</name>
<comment type="caution">
    <text evidence="4">The sequence shown here is derived from an EMBL/GenBank/DDBJ whole genome shotgun (WGS) entry which is preliminary data.</text>
</comment>
<dbReference type="Proteomes" id="UP001230951">
    <property type="component" value="Unassembled WGS sequence"/>
</dbReference>
<dbReference type="PANTHER" id="PTHR13774">
    <property type="entry name" value="PHENAZINE BIOSYNTHESIS PROTEIN"/>
    <property type="match status" value="1"/>
</dbReference>
<proteinExistence type="inferred from homology"/>
<dbReference type="InterPro" id="IPR003719">
    <property type="entry name" value="Phenazine_PhzF-like"/>
</dbReference>
<feature type="active site" evidence="3">
    <location>
        <position position="48"/>
    </location>
</feature>
<gene>
    <name evidence="4" type="ORF">J2S90_001203</name>
    <name evidence="5" type="ORF">J2S93_000497</name>
</gene>
<dbReference type="EMBL" id="JAUSTF010000001">
    <property type="protein sequence ID" value="MDQ0179090.1"/>
    <property type="molecule type" value="Genomic_DNA"/>
</dbReference>
<dbReference type="Proteomes" id="UP001242995">
    <property type="component" value="Unassembled WGS sequence"/>
</dbReference>
<evidence type="ECO:0000313" key="4">
    <source>
        <dbReference type="EMBL" id="MDP9904257.1"/>
    </source>
</evidence>
<accession>A0AAW8DEE6</accession>
<dbReference type="PANTHER" id="PTHR13774:SF39">
    <property type="entry name" value="BIOSYNTHESIS PROTEIN, PUTATIVE-RELATED"/>
    <property type="match status" value="1"/>
</dbReference>
<dbReference type="Gene3D" id="3.10.310.10">
    <property type="entry name" value="Diaminopimelate Epimerase, Chain A, domain 1"/>
    <property type="match status" value="2"/>
</dbReference>
<evidence type="ECO:0000256" key="3">
    <source>
        <dbReference type="PIRSR" id="PIRSR016184-1"/>
    </source>
</evidence>
<evidence type="ECO:0000313" key="6">
    <source>
        <dbReference type="Proteomes" id="UP001230951"/>
    </source>
</evidence>
<reference evidence="4 6" key="1">
    <citation type="submission" date="2023-07" db="EMBL/GenBank/DDBJ databases">
        <title>Sorghum-associated microbial communities from plants grown in Nebraska, USA.</title>
        <authorList>
            <person name="Schachtman D."/>
        </authorList>
    </citation>
    <scope>NUCLEOTIDE SEQUENCE</scope>
    <source>
        <strain evidence="4">DS1006</strain>
        <strain evidence="5 6">DS1016</strain>
    </source>
</reference>
<protein>
    <submittedName>
        <fullName evidence="4">PhzF family phenazine biosynthesis protein</fullName>
    </submittedName>
</protein>
<dbReference type="RefSeq" id="WP_306959857.1">
    <property type="nucleotide sequence ID" value="NZ_JAUSRG010000002.1"/>
</dbReference>
<dbReference type="AlphaFoldDB" id="A0AAW8DEE6"/>
<dbReference type="GO" id="GO:0005737">
    <property type="term" value="C:cytoplasm"/>
    <property type="evidence" value="ECO:0007669"/>
    <property type="project" value="TreeGrafter"/>
</dbReference>
<dbReference type="EMBL" id="JAUSRG010000002">
    <property type="protein sequence ID" value="MDP9904257.1"/>
    <property type="molecule type" value="Genomic_DNA"/>
</dbReference>
<dbReference type="Pfam" id="PF02567">
    <property type="entry name" value="PhzC-PhzF"/>
    <property type="match status" value="1"/>
</dbReference>
<dbReference type="GO" id="GO:0016853">
    <property type="term" value="F:isomerase activity"/>
    <property type="evidence" value="ECO:0007669"/>
    <property type="project" value="UniProtKB-KW"/>
</dbReference>
<comment type="similarity">
    <text evidence="1">Belongs to the PhzF family.</text>
</comment>
<dbReference type="SUPFAM" id="SSF54506">
    <property type="entry name" value="Diaminopimelate epimerase-like"/>
    <property type="match status" value="1"/>
</dbReference>
<evidence type="ECO:0000313" key="7">
    <source>
        <dbReference type="Proteomes" id="UP001242995"/>
    </source>
</evidence>
<sequence>MEQTPDVLRYAAFTDTPEGGNPAGVVLDASGLDDSRMQAIAAEIGYAETVFVTEMAVDGDARRNRVRYFSPIAEVPFCGHATIALAVALSGRDGAGTFVFDTEVGPVVIETAGRGTEVTASFTSVEPQIAEFSDGVLDSLLGLLGMGQSELHPGYPPKVAFAGNWHPILVFAERSTFDSYVFNPDAMRALMDAQGWAGTVTTLCEIAGGEFDSRNLFPVGTITEDPATGSAAAAFGAYLRLLSLVETPTRVIVHQGSHVGRPSVLMVDIPPQGGIVVSGEAVEIAEPT</sequence>
<dbReference type="PIRSF" id="PIRSF016184">
    <property type="entry name" value="PhzC_PhzF"/>
    <property type="match status" value="1"/>
</dbReference>